<dbReference type="GO" id="GO:0016787">
    <property type="term" value="F:hydrolase activity"/>
    <property type="evidence" value="ECO:0007669"/>
    <property type="project" value="UniProtKB-KW"/>
</dbReference>
<dbReference type="Proteomes" id="UP000587991">
    <property type="component" value="Unassembled WGS sequence"/>
</dbReference>
<protein>
    <recommendedName>
        <fullName evidence="10">Purine nucleoside phosphorylase</fullName>
    </recommendedName>
</protein>
<dbReference type="Gene3D" id="3.60.140.10">
    <property type="entry name" value="CNF1/YfiH-like putative cysteine hydrolases"/>
    <property type="match status" value="1"/>
</dbReference>
<evidence type="ECO:0000256" key="7">
    <source>
        <dbReference type="ARBA" id="ARBA00047989"/>
    </source>
</evidence>
<organism evidence="11 12">
    <name type="scientific">Leeia aquatica</name>
    <dbReference type="NCBI Taxonomy" id="2725557"/>
    <lineage>
        <taxon>Bacteria</taxon>
        <taxon>Pseudomonadati</taxon>
        <taxon>Pseudomonadota</taxon>
        <taxon>Betaproteobacteria</taxon>
        <taxon>Neisseriales</taxon>
        <taxon>Leeiaceae</taxon>
        <taxon>Leeia</taxon>
    </lineage>
</organism>
<evidence type="ECO:0000256" key="3">
    <source>
        <dbReference type="ARBA" id="ARBA00022679"/>
    </source>
</evidence>
<name>A0A847S8Z3_9NEIS</name>
<dbReference type="CDD" id="cd16833">
    <property type="entry name" value="YfiH"/>
    <property type="match status" value="1"/>
</dbReference>
<dbReference type="EMBL" id="JABAIM010000001">
    <property type="protein sequence ID" value="NLR73829.1"/>
    <property type="molecule type" value="Genomic_DNA"/>
</dbReference>
<comment type="catalytic activity">
    <reaction evidence="1">
        <text>inosine + phosphate = alpha-D-ribose 1-phosphate + hypoxanthine</text>
        <dbReference type="Rhea" id="RHEA:27646"/>
        <dbReference type="ChEBI" id="CHEBI:17368"/>
        <dbReference type="ChEBI" id="CHEBI:17596"/>
        <dbReference type="ChEBI" id="CHEBI:43474"/>
        <dbReference type="ChEBI" id="CHEBI:57720"/>
        <dbReference type="EC" id="2.4.2.1"/>
    </reaction>
    <physiologicalReaction direction="left-to-right" evidence="1">
        <dbReference type="Rhea" id="RHEA:27647"/>
    </physiologicalReaction>
</comment>
<gene>
    <name evidence="11" type="primary">pgeF</name>
    <name evidence="11" type="ORF">HF682_01480</name>
</gene>
<accession>A0A847S8Z3</accession>
<evidence type="ECO:0000313" key="11">
    <source>
        <dbReference type="EMBL" id="NLR73829.1"/>
    </source>
</evidence>
<dbReference type="Pfam" id="PF02578">
    <property type="entry name" value="Cu-oxidase_4"/>
    <property type="match status" value="1"/>
</dbReference>
<dbReference type="InterPro" id="IPR038371">
    <property type="entry name" value="Cu_polyphenol_OxRdtase_sf"/>
</dbReference>
<keyword evidence="12" id="KW-1185">Reference proteome</keyword>
<reference evidence="11 12" key="1">
    <citation type="submission" date="2020-04" db="EMBL/GenBank/DDBJ databases">
        <title>Draft genome of Leeia sp. IMCC25680.</title>
        <authorList>
            <person name="Song J."/>
            <person name="Cho J.-C."/>
        </authorList>
    </citation>
    <scope>NUCLEOTIDE SEQUENCE [LARGE SCALE GENOMIC DNA]</scope>
    <source>
        <strain evidence="11 12">IMCC25680</strain>
    </source>
</reference>
<evidence type="ECO:0000256" key="2">
    <source>
        <dbReference type="ARBA" id="ARBA00007353"/>
    </source>
</evidence>
<comment type="catalytic activity">
    <reaction evidence="9">
        <text>S-methyl-5'-thioadenosine + phosphate = 5-(methylsulfanyl)-alpha-D-ribose 1-phosphate + adenine</text>
        <dbReference type="Rhea" id="RHEA:11852"/>
        <dbReference type="ChEBI" id="CHEBI:16708"/>
        <dbReference type="ChEBI" id="CHEBI:17509"/>
        <dbReference type="ChEBI" id="CHEBI:43474"/>
        <dbReference type="ChEBI" id="CHEBI:58533"/>
        <dbReference type="EC" id="2.4.2.28"/>
    </reaction>
    <physiologicalReaction direction="left-to-right" evidence="9">
        <dbReference type="Rhea" id="RHEA:11853"/>
    </physiologicalReaction>
</comment>
<keyword evidence="3" id="KW-0808">Transferase</keyword>
<evidence type="ECO:0000256" key="10">
    <source>
        <dbReference type="RuleBase" id="RU361274"/>
    </source>
</evidence>
<comment type="catalytic activity">
    <reaction evidence="8">
        <text>adenosine + phosphate = alpha-D-ribose 1-phosphate + adenine</text>
        <dbReference type="Rhea" id="RHEA:27642"/>
        <dbReference type="ChEBI" id="CHEBI:16335"/>
        <dbReference type="ChEBI" id="CHEBI:16708"/>
        <dbReference type="ChEBI" id="CHEBI:43474"/>
        <dbReference type="ChEBI" id="CHEBI:57720"/>
        <dbReference type="EC" id="2.4.2.1"/>
    </reaction>
    <physiologicalReaction direction="left-to-right" evidence="8">
        <dbReference type="Rhea" id="RHEA:27643"/>
    </physiologicalReaction>
</comment>
<dbReference type="NCBIfam" id="TIGR00726">
    <property type="entry name" value="peptidoglycan editing factor PgeF"/>
    <property type="match status" value="1"/>
</dbReference>
<evidence type="ECO:0000313" key="12">
    <source>
        <dbReference type="Proteomes" id="UP000587991"/>
    </source>
</evidence>
<proteinExistence type="inferred from homology"/>
<sequence length="249" mass="26826">MLLTDSHLIRPDWAAPAHVRALVTTRQGGVSLPPFDSLNTATHVQDDPLRVAQNRQRLAALLPAEPVWLNQVHGTTVVNLDESLACEPDADAAVSRSPAAVCVVQTADCLPVLFTDRQGTVVAAAHAGWRGLCAGVLEHTLAAMRVPGQEVLAWLGPAIGPQAFEVGDEVREAFLQHNAAAALAFQPHGAGKWWCDLYALARQRLQAVGVADISGGGLCTWHDQARFFSFRRDRVTGRMASLIWLDHSA</sequence>
<dbReference type="RefSeq" id="WP_168875486.1">
    <property type="nucleotide sequence ID" value="NZ_JABAIM010000001.1"/>
</dbReference>
<evidence type="ECO:0000256" key="5">
    <source>
        <dbReference type="ARBA" id="ARBA00022801"/>
    </source>
</evidence>
<evidence type="ECO:0000256" key="9">
    <source>
        <dbReference type="ARBA" id="ARBA00049893"/>
    </source>
</evidence>
<dbReference type="SUPFAM" id="SSF64438">
    <property type="entry name" value="CNF1/YfiH-like putative cysteine hydrolases"/>
    <property type="match status" value="1"/>
</dbReference>
<comment type="similarity">
    <text evidence="2 10">Belongs to the purine nucleoside phosphorylase YfiH/LACC1 family.</text>
</comment>
<dbReference type="InterPro" id="IPR003730">
    <property type="entry name" value="Cu_polyphenol_OxRdtase"/>
</dbReference>
<dbReference type="InterPro" id="IPR011324">
    <property type="entry name" value="Cytotoxic_necrot_fac-like_cat"/>
</dbReference>
<dbReference type="GO" id="GO:0017061">
    <property type="term" value="F:S-methyl-5-thioadenosine phosphorylase activity"/>
    <property type="evidence" value="ECO:0007669"/>
    <property type="project" value="UniProtKB-EC"/>
</dbReference>
<comment type="catalytic activity">
    <reaction evidence="7">
        <text>adenosine + H2O + H(+) = inosine + NH4(+)</text>
        <dbReference type="Rhea" id="RHEA:24408"/>
        <dbReference type="ChEBI" id="CHEBI:15377"/>
        <dbReference type="ChEBI" id="CHEBI:15378"/>
        <dbReference type="ChEBI" id="CHEBI:16335"/>
        <dbReference type="ChEBI" id="CHEBI:17596"/>
        <dbReference type="ChEBI" id="CHEBI:28938"/>
        <dbReference type="EC" id="3.5.4.4"/>
    </reaction>
    <physiologicalReaction direction="left-to-right" evidence="7">
        <dbReference type="Rhea" id="RHEA:24409"/>
    </physiologicalReaction>
</comment>
<dbReference type="AlphaFoldDB" id="A0A847S8Z3"/>
<evidence type="ECO:0000256" key="1">
    <source>
        <dbReference type="ARBA" id="ARBA00000553"/>
    </source>
</evidence>
<keyword evidence="6" id="KW-0862">Zinc</keyword>
<keyword evidence="5" id="KW-0378">Hydrolase</keyword>
<comment type="caution">
    <text evidence="11">The sequence shown here is derived from an EMBL/GenBank/DDBJ whole genome shotgun (WGS) entry which is preliminary data.</text>
</comment>
<dbReference type="PANTHER" id="PTHR30616">
    <property type="entry name" value="UNCHARACTERIZED PROTEIN YFIH"/>
    <property type="match status" value="1"/>
</dbReference>
<keyword evidence="4" id="KW-0479">Metal-binding</keyword>
<dbReference type="PANTHER" id="PTHR30616:SF2">
    <property type="entry name" value="PURINE NUCLEOSIDE PHOSPHORYLASE LACC1"/>
    <property type="match status" value="1"/>
</dbReference>
<evidence type="ECO:0000256" key="8">
    <source>
        <dbReference type="ARBA" id="ARBA00048968"/>
    </source>
</evidence>
<evidence type="ECO:0000256" key="4">
    <source>
        <dbReference type="ARBA" id="ARBA00022723"/>
    </source>
</evidence>
<evidence type="ECO:0000256" key="6">
    <source>
        <dbReference type="ARBA" id="ARBA00022833"/>
    </source>
</evidence>
<dbReference type="GO" id="GO:0005507">
    <property type="term" value="F:copper ion binding"/>
    <property type="evidence" value="ECO:0007669"/>
    <property type="project" value="TreeGrafter"/>
</dbReference>